<accession>A0A7Z7VW49</accession>
<dbReference type="AlphaFoldDB" id="A0A7Z7VW49"/>
<sequence length="101" mass="11164">MKKLLVSTLAVGILSTGAVALSQNAHASVIAQNGIILHDDSRLLEHELTYIDVLVDENANPQTKQRVKDYFDKQGLHSVQEIILKAKSQGLDTSKYDHLLK</sequence>
<dbReference type="EMBL" id="LR962863">
    <property type="protein sequence ID" value="CAD7358648.1"/>
    <property type="molecule type" value="Genomic_DNA"/>
</dbReference>
<dbReference type="EMBL" id="POVK01000018">
    <property type="protein sequence ID" value="NHA34154.1"/>
    <property type="molecule type" value="Genomic_DNA"/>
</dbReference>
<protein>
    <submittedName>
        <fullName evidence="4">Exported protein</fullName>
    </submittedName>
</protein>
<proteinExistence type="predicted"/>
<keyword evidence="1" id="KW-0732">Signal</keyword>
<evidence type="ECO:0000313" key="3">
    <source>
        <dbReference type="EMBL" id="NHA34154.1"/>
    </source>
</evidence>
<dbReference type="Proteomes" id="UP000572988">
    <property type="component" value="Unassembled WGS sequence"/>
</dbReference>
<feature type="signal peptide" evidence="1">
    <location>
        <begin position="1"/>
        <end position="27"/>
    </location>
</feature>
<keyword evidence="6" id="KW-1185">Reference proteome</keyword>
<reference evidence="2 5" key="3">
    <citation type="submission" date="2020-11" db="EMBL/GenBank/DDBJ databases">
        <authorList>
            <consortium name="Pathogen Informatics"/>
        </authorList>
    </citation>
    <scope>NUCLEOTIDE SEQUENCE [LARGE SCALE GENOMIC DNA]</scope>
    <source>
        <strain evidence="2 5">NCTC12218</strain>
    </source>
</reference>
<dbReference type="RefSeq" id="WP_016425941.1">
    <property type="nucleotide sequence ID" value="NZ_CABKRV010000002.1"/>
</dbReference>
<dbReference type="GeneID" id="93788987"/>
<name>A0A7Z7VW49_STASC</name>
<reference evidence="4" key="2">
    <citation type="submission" date="2018-06" db="EMBL/GenBank/DDBJ databases">
        <authorList>
            <consortium name="Pathogen Informatics"/>
            <person name="Doyle S."/>
        </authorList>
    </citation>
    <scope>NUCLEOTIDE SEQUENCE [LARGE SCALE GENOMIC DNA]</scope>
    <source>
        <strain evidence="4">NCTC12218</strain>
    </source>
</reference>
<gene>
    <name evidence="3" type="ORF">C1O36_06435</name>
    <name evidence="4" type="ORF">NCTC12218_00229</name>
</gene>
<evidence type="ECO:0000313" key="2">
    <source>
        <dbReference type="EMBL" id="CAD7358648.1"/>
    </source>
</evidence>
<organism evidence="4">
    <name type="scientific">Staphylococcus schleiferi</name>
    <dbReference type="NCBI Taxonomy" id="1295"/>
    <lineage>
        <taxon>Bacteria</taxon>
        <taxon>Bacillati</taxon>
        <taxon>Bacillota</taxon>
        <taxon>Bacilli</taxon>
        <taxon>Bacillales</taxon>
        <taxon>Staphylococcaceae</taxon>
        <taxon>Staphylococcus</taxon>
    </lineage>
</organism>
<evidence type="ECO:0000256" key="1">
    <source>
        <dbReference type="SAM" id="SignalP"/>
    </source>
</evidence>
<dbReference type="Proteomes" id="UP000264146">
    <property type="component" value="Chromosome"/>
</dbReference>
<dbReference type="NCBIfam" id="NF033694">
    <property type="entry name" value="perox_inhi_SPIN"/>
    <property type="match status" value="1"/>
</dbReference>
<evidence type="ECO:0000313" key="6">
    <source>
        <dbReference type="Proteomes" id="UP000572988"/>
    </source>
</evidence>
<dbReference type="EMBL" id="UHEF01000001">
    <property type="protein sequence ID" value="SUM86317.1"/>
    <property type="molecule type" value="Genomic_DNA"/>
</dbReference>
<evidence type="ECO:0000313" key="4">
    <source>
        <dbReference type="EMBL" id="SUM86317.1"/>
    </source>
</evidence>
<evidence type="ECO:0000313" key="5">
    <source>
        <dbReference type="Proteomes" id="UP000264146"/>
    </source>
</evidence>
<reference evidence="3 6" key="1">
    <citation type="submission" date="2018-01" db="EMBL/GenBank/DDBJ databases">
        <title>Complete genome sequence of Staphylococcus Scheliferi isolated from human.</title>
        <authorList>
            <person name="Abouelkhair M.A."/>
            <person name="Bemis D.A."/>
            <person name="Kania S.A."/>
        </authorList>
    </citation>
    <scope>NUCLEOTIDE SEQUENCE [LARGE SCALE GENOMIC DNA]</scope>
    <source>
        <strain evidence="3 6">ATCC 43808</strain>
    </source>
</reference>
<feature type="chain" id="PRO_5044662694" evidence="1">
    <location>
        <begin position="28"/>
        <end position="101"/>
    </location>
</feature>